<dbReference type="InterPro" id="IPR036390">
    <property type="entry name" value="WH_DNA-bd_sf"/>
</dbReference>
<gene>
    <name evidence="2" type="ORF">D1610_01385</name>
</gene>
<dbReference type="Proteomes" id="UP000266693">
    <property type="component" value="Unassembled WGS sequence"/>
</dbReference>
<evidence type="ECO:0000313" key="3">
    <source>
        <dbReference type="Proteomes" id="UP000266693"/>
    </source>
</evidence>
<name>A0A396RS68_9SPHN</name>
<sequence length="162" mass="17419">MGDDPVQRLRELGAEVARIAQALSALGPGSGVADRRPPYRGEAGEGAEPSAPAIRAMIRARRTRDQYFAPELFADPAWDILLDLMAARLEGRDVAVSSLCIAAAVPPTTALRWISAMTEQGLLVRIADADDRRRVFIRLSNDAAERMAACLAALNRNGPQVA</sequence>
<dbReference type="GO" id="GO:0003700">
    <property type="term" value="F:DNA-binding transcription factor activity"/>
    <property type="evidence" value="ECO:0007669"/>
    <property type="project" value="InterPro"/>
</dbReference>
<evidence type="ECO:0000313" key="2">
    <source>
        <dbReference type="EMBL" id="RHW19418.1"/>
    </source>
</evidence>
<reference evidence="2 3" key="1">
    <citation type="submission" date="2018-08" db="EMBL/GenBank/DDBJ databases">
        <title>The multiple taxonomic identification of Sphingomonas gilva.</title>
        <authorList>
            <person name="Zhu D."/>
            <person name="Zheng S."/>
        </authorList>
    </citation>
    <scope>NUCLEOTIDE SEQUENCE [LARGE SCALE GENOMIC DNA]</scope>
    <source>
        <strain evidence="2 3">ZDH117</strain>
    </source>
</reference>
<evidence type="ECO:0000256" key="1">
    <source>
        <dbReference type="SAM" id="MobiDB-lite"/>
    </source>
</evidence>
<organism evidence="2 3">
    <name type="scientific">Sphingomonas gilva</name>
    <dbReference type="NCBI Taxonomy" id="2305907"/>
    <lineage>
        <taxon>Bacteria</taxon>
        <taxon>Pseudomonadati</taxon>
        <taxon>Pseudomonadota</taxon>
        <taxon>Alphaproteobacteria</taxon>
        <taxon>Sphingomonadales</taxon>
        <taxon>Sphingomonadaceae</taxon>
        <taxon>Sphingomonas</taxon>
    </lineage>
</organism>
<dbReference type="Gene3D" id="1.10.10.10">
    <property type="entry name" value="Winged helix-like DNA-binding domain superfamily/Winged helix DNA-binding domain"/>
    <property type="match status" value="1"/>
</dbReference>
<dbReference type="AlphaFoldDB" id="A0A396RS68"/>
<dbReference type="OrthoDB" id="7594920at2"/>
<proteinExistence type="predicted"/>
<comment type="caution">
    <text evidence="2">The sequence shown here is derived from an EMBL/GenBank/DDBJ whole genome shotgun (WGS) entry which is preliminary data.</text>
</comment>
<feature type="region of interest" description="Disordered" evidence="1">
    <location>
        <begin position="27"/>
        <end position="50"/>
    </location>
</feature>
<dbReference type="InterPro" id="IPR036388">
    <property type="entry name" value="WH-like_DNA-bd_sf"/>
</dbReference>
<dbReference type="EMBL" id="QWLV01000001">
    <property type="protein sequence ID" value="RHW19418.1"/>
    <property type="molecule type" value="Genomic_DNA"/>
</dbReference>
<protein>
    <submittedName>
        <fullName evidence="2">MarR family transcriptional regulator</fullName>
    </submittedName>
</protein>
<dbReference type="SUPFAM" id="SSF46785">
    <property type="entry name" value="Winged helix' DNA-binding domain"/>
    <property type="match status" value="1"/>
</dbReference>
<accession>A0A396RS68</accession>
<keyword evidence="3" id="KW-1185">Reference proteome</keyword>
<feature type="compositionally biased region" description="Basic and acidic residues" evidence="1">
    <location>
        <begin position="33"/>
        <end position="43"/>
    </location>
</feature>